<protein>
    <submittedName>
        <fullName evidence="1">Uncharacterized protein</fullName>
    </submittedName>
</protein>
<name>G9XLP1_DESHA</name>
<organism evidence="1 2">
    <name type="scientific">Desulfitobacterium hafniense DP7</name>
    <dbReference type="NCBI Taxonomy" id="537010"/>
    <lineage>
        <taxon>Bacteria</taxon>
        <taxon>Bacillati</taxon>
        <taxon>Bacillota</taxon>
        <taxon>Clostridia</taxon>
        <taxon>Eubacteriales</taxon>
        <taxon>Desulfitobacteriaceae</taxon>
        <taxon>Desulfitobacterium</taxon>
    </lineage>
</organism>
<gene>
    <name evidence="1" type="ORF">HMPREF0322_01876</name>
</gene>
<accession>G9XLP1</accession>
<evidence type="ECO:0000313" key="1">
    <source>
        <dbReference type="EMBL" id="EHL07525.1"/>
    </source>
</evidence>
<proteinExistence type="predicted"/>
<reference evidence="1 2" key="1">
    <citation type="submission" date="2011-08" db="EMBL/GenBank/DDBJ databases">
        <authorList>
            <person name="Weinstock G."/>
            <person name="Sodergren E."/>
            <person name="Clifton S."/>
            <person name="Fulton L."/>
            <person name="Fulton B."/>
            <person name="Courtney L."/>
            <person name="Fronick C."/>
            <person name="Harrison M."/>
            <person name="Strong C."/>
            <person name="Farmer C."/>
            <person name="Delahaunty K."/>
            <person name="Markovic C."/>
            <person name="Hall O."/>
            <person name="Minx P."/>
            <person name="Tomlinson C."/>
            <person name="Mitreva M."/>
            <person name="Hou S."/>
            <person name="Chen J."/>
            <person name="Wollam A."/>
            <person name="Pepin K.H."/>
            <person name="Johnson M."/>
            <person name="Bhonagiri V."/>
            <person name="Zhang X."/>
            <person name="Suruliraj S."/>
            <person name="Warren W."/>
            <person name="Chinwalla A."/>
            <person name="Mardis E.R."/>
            <person name="Wilson R.K."/>
        </authorList>
    </citation>
    <scope>NUCLEOTIDE SEQUENCE [LARGE SCALE GENOMIC DNA]</scope>
    <source>
        <strain evidence="1 2">DP7</strain>
    </source>
</reference>
<evidence type="ECO:0000313" key="2">
    <source>
        <dbReference type="Proteomes" id="UP000004416"/>
    </source>
</evidence>
<dbReference type="Proteomes" id="UP000004416">
    <property type="component" value="Unassembled WGS sequence"/>
</dbReference>
<sequence length="64" mass="7941">MNHQQNRRFSFIERGVYFQSLLFLLYIDNLNDFLQHKKDAKLYIRLIIFGRLHIHIFMWTGQIE</sequence>
<comment type="caution">
    <text evidence="1">The sequence shown here is derived from an EMBL/GenBank/DDBJ whole genome shotgun (WGS) entry which is preliminary data.</text>
</comment>
<dbReference type="HOGENOM" id="CLU_2860382_0_0_9"/>
<dbReference type="AlphaFoldDB" id="G9XLP1"/>
<dbReference type="EMBL" id="AFZX01000041">
    <property type="protein sequence ID" value="EHL07525.1"/>
    <property type="molecule type" value="Genomic_DNA"/>
</dbReference>